<sequence length="232" mass="26287">MARFLLDTIHDATDNGDLINQDPDDIIANNTASDVYITDTHIIPVGNEEVKRGPVDKKEVQRMFQTDMEAIKAGRNSTLARHNAKRDLHRGTAPMQLNQRASDKAQDWAEKIARGEAFGFDPDNTVCGENVILLYTNNDLEFMTMNNFQETGKICVDRWYEQINNYDFDNHAARQAGKPIGSFTQAVWKNSTYLGVGIAKEKDGKYIIVVCRYFQKGNIKGKRARNIGRLKN</sequence>
<dbReference type="InterPro" id="IPR034113">
    <property type="entry name" value="SCP_GAPR1-like"/>
</dbReference>
<dbReference type="InterPro" id="IPR035940">
    <property type="entry name" value="CAP_sf"/>
</dbReference>
<organism evidence="2 3">
    <name type="scientific">Oikopleura dioica</name>
    <name type="common">Tunicate</name>
    <dbReference type="NCBI Taxonomy" id="34765"/>
    <lineage>
        <taxon>Eukaryota</taxon>
        <taxon>Metazoa</taxon>
        <taxon>Chordata</taxon>
        <taxon>Tunicata</taxon>
        <taxon>Appendicularia</taxon>
        <taxon>Copelata</taxon>
        <taxon>Oikopleuridae</taxon>
        <taxon>Oikopleura</taxon>
    </lineage>
</organism>
<dbReference type="Proteomes" id="UP001158576">
    <property type="component" value="Chromosome 1"/>
</dbReference>
<dbReference type="SUPFAM" id="SSF55797">
    <property type="entry name" value="PR-1-like"/>
    <property type="match status" value="1"/>
</dbReference>
<dbReference type="Gene3D" id="3.40.33.10">
    <property type="entry name" value="CAP"/>
    <property type="match status" value="1"/>
</dbReference>
<dbReference type="PRINTS" id="PR00837">
    <property type="entry name" value="V5TPXLIKE"/>
</dbReference>
<dbReference type="Pfam" id="PF00188">
    <property type="entry name" value="CAP"/>
    <property type="match status" value="1"/>
</dbReference>
<feature type="domain" description="SCP" evidence="1">
    <location>
        <begin position="73"/>
        <end position="221"/>
    </location>
</feature>
<accession>A0ABN7SNI7</accession>
<evidence type="ECO:0000259" key="1">
    <source>
        <dbReference type="SMART" id="SM00198"/>
    </source>
</evidence>
<dbReference type="PANTHER" id="PTHR10334">
    <property type="entry name" value="CYSTEINE-RICH SECRETORY PROTEIN-RELATED"/>
    <property type="match status" value="1"/>
</dbReference>
<dbReference type="InterPro" id="IPR014044">
    <property type="entry name" value="CAP_dom"/>
</dbReference>
<proteinExistence type="predicted"/>
<protein>
    <submittedName>
        <fullName evidence="2">Oidioi.mRNA.OKI2018_I69.chr1.g1630.t1.cds</fullName>
    </submittedName>
</protein>
<gene>
    <name evidence="2" type="ORF">OKIOD_LOCUS10395</name>
</gene>
<evidence type="ECO:0000313" key="2">
    <source>
        <dbReference type="EMBL" id="CAG5104878.1"/>
    </source>
</evidence>
<reference evidence="2 3" key="1">
    <citation type="submission" date="2021-04" db="EMBL/GenBank/DDBJ databases">
        <authorList>
            <person name="Bliznina A."/>
        </authorList>
    </citation>
    <scope>NUCLEOTIDE SEQUENCE [LARGE SCALE GENOMIC DNA]</scope>
</reference>
<dbReference type="InterPro" id="IPR001283">
    <property type="entry name" value="CRISP-related"/>
</dbReference>
<evidence type="ECO:0000313" key="3">
    <source>
        <dbReference type="Proteomes" id="UP001158576"/>
    </source>
</evidence>
<dbReference type="SMART" id="SM00198">
    <property type="entry name" value="SCP"/>
    <property type="match status" value="1"/>
</dbReference>
<keyword evidence="3" id="KW-1185">Reference proteome</keyword>
<dbReference type="CDD" id="cd05382">
    <property type="entry name" value="CAP_GAPR1-like"/>
    <property type="match status" value="1"/>
</dbReference>
<name>A0ABN7SNI7_OIKDI</name>
<dbReference type="EMBL" id="OU015566">
    <property type="protein sequence ID" value="CAG5104878.1"/>
    <property type="molecule type" value="Genomic_DNA"/>
</dbReference>